<evidence type="ECO:0000259" key="4">
    <source>
        <dbReference type="PROSITE" id="PS50887"/>
    </source>
</evidence>
<organism evidence="6 7">
    <name type="scientific">Pelovirga terrestris</name>
    <dbReference type="NCBI Taxonomy" id="2771352"/>
    <lineage>
        <taxon>Bacteria</taxon>
        <taxon>Pseudomonadati</taxon>
        <taxon>Thermodesulfobacteriota</taxon>
        <taxon>Desulfuromonadia</taxon>
        <taxon>Geobacterales</taxon>
        <taxon>Geobacteraceae</taxon>
        <taxon>Pelovirga</taxon>
    </lineage>
</organism>
<proteinExistence type="predicted"/>
<dbReference type="RefSeq" id="WP_191157641.1">
    <property type="nucleotide sequence ID" value="NZ_JACWUN010000020.1"/>
</dbReference>
<comment type="caution">
    <text evidence="6">The sequence shown here is derived from an EMBL/GenBank/DDBJ whole genome shotgun (WGS) entry which is preliminary data.</text>
</comment>
<dbReference type="EC" id="2.7.7.65" evidence="1"/>
<dbReference type="CDD" id="cd01949">
    <property type="entry name" value="GGDEF"/>
    <property type="match status" value="1"/>
</dbReference>
<evidence type="ECO:0000313" key="6">
    <source>
        <dbReference type="EMBL" id="MBD1401740.1"/>
    </source>
</evidence>
<dbReference type="Pfam" id="PF08668">
    <property type="entry name" value="HDOD"/>
    <property type="match status" value="1"/>
</dbReference>
<feature type="coiled-coil region" evidence="3">
    <location>
        <begin position="299"/>
        <end position="340"/>
    </location>
</feature>
<accession>A0A8J6QTF3</accession>
<dbReference type="PANTHER" id="PTHR45138:SF9">
    <property type="entry name" value="DIGUANYLATE CYCLASE DGCM-RELATED"/>
    <property type="match status" value="1"/>
</dbReference>
<evidence type="ECO:0000256" key="3">
    <source>
        <dbReference type="SAM" id="Coils"/>
    </source>
</evidence>
<dbReference type="SMART" id="SM00267">
    <property type="entry name" value="GGDEF"/>
    <property type="match status" value="1"/>
</dbReference>
<evidence type="ECO:0000313" key="7">
    <source>
        <dbReference type="Proteomes" id="UP000632828"/>
    </source>
</evidence>
<name>A0A8J6QTF3_9BACT</name>
<dbReference type="InterPro" id="IPR043128">
    <property type="entry name" value="Rev_trsase/Diguanyl_cyclase"/>
</dbReference>
<feature type="domain" description="GGDEF" evidence="4">
    <location>
        <begin position="375"/>
        <end position="512"/>
    </location>
</feature>
<dbReference type="Proteomes" id="UP000632828">
    <property type="component" value="Unassembled WGS sequence"/>
</dbReference>
<dbReference type="InterPro" id="IPR050469">
    <property type="entry name" value="Diguanylate_Cyclase"/>
</dbReference>
<dbReference type="InterPro" id="IPR013976">
    <property type="entry name" value="HDOD"/>
</dbReference>
<dbReference type="PANTHER" id="PTHR45138">
    <property type="entry name" value="REGULATORY COMPONENTS OF SENSORY TRANSDUCTION SYSTEM"/>
    <property type="match status" value="1"/>
</dbReference>
<dbReference type="AlphaFoldDB" id="A0A8J6QTF3"/>
<dbReference type="PROSITE" id="PS51833">
    <property type="entry name" value="HDOD"/>
    <property type="match status" value="1"/>
</dbReference>
<keyword evidence="7" id="KW-1185">Reference proteome</keyword>
<reference evidence="6" key="1">
    <citation type="submission" date="2020-09" db="EMBL/GenBank/DDBJ databases">
        <title>Pelobacter alkaliphilus sp. nov., a novel anaerobic arsenate-reducing bacterium from terrestrial mud volcano.</title>
        <authorList>
            <person name="Khomyakova M.A."/>
            <person name="Merkel A.Y."/>
            <person name="Slobodkin A.I."/>
        </authorList>
    </citation>
    <scope>NUCLEOTIDE SEQUENCE</scope>
    <source>
        <strain evidence="6">M08fum</strain>
    </source>
</reference>
<dbReference type="Pfam" id="PF00990">
    <property type="entry name" value="GGDEF"/>
    <property type="match status" value="1"/>
</dbReference>
<dbReference type="InterPro" id="IPR029787">
    <property type="entry name" value="Nucleotide_cyclase"/>
</dbReference>
<evidence type="ECO:0000259" key="5">
    <source>
        <dbReference type="PROSITE" id="PS51833"/>
    </source>
</evidence>
<feature type="domain" description="HDOD" evidence="5">
    <location>
        <begin position="17"/>
        <end position="213"/>
    </location>
</feature>
<dbReference type="PROSITE" id="PS50887">
    <property type="entry name" value="GGDEF"/>
    <property type="match status" value="1"/>
</dbReference>
<dbReference type="FunFam" id="3.30.70.270:FF:000001">
    <property type="entry name" value="Diguanylate cyclase domain protein"/>
    <property type="match status" value="1"/>
</dbReference>
<gene>
    <name evidence="6" type="ORF">ICT70_13825</name>
</gene>
<comment type="catalytic activity">
    <reaction evidence="2">
        <text>2 GTP = 3',3'-c-di-GMP + 2 diphosphate</text>
        <dbReference type="Rhea" id="RHEA:24898"/>
        <dbReference type="ChEBI" id="CHEBI:33019"/>
        <dbReference type="ChEBI" id="CHEBI:37565"/>
        <dbReference type="ChEBI" id="CHEBI:58805"/>
        <dbReference type="EC" id="2.7.7.65"/>
    </reaction>
</comment>
<dbReference type="SUPFAM" id="SSF55073">
    <property type="entry name" value="Nucleotide cyclase"/>
    <property type="match status" value="1"/>
</dbReference>
<sequence>MATRQEVLKKVIDSGSLPTLSTVASTLINITGKEETTTYDISKLIAQDVSLSTKILKVVNSSFYNFPNEVGTIQQAVAILGTNAVRSLVLSFSFLNLERPRHGSGFNYEQFWEQSLAAAVTAKLIMAKVSSERDQEDIFTVSLLQKLGKLIFASAYRDLYDELLQEADGDEGRLLQLEEERIGANHAFIGGEAARHWNFPDSLAIPIAHHHDPAGYTGKNAGLLTDIRVAHLASLVANIMYSGNPIGYHTPFRDGARKMFKLDTDAIDQILTRVNTEVEAAAKYFGLKIEGTASIPELLQQANIELSLLNMSYEQINRELVQAKMQLEKLTKELETKNSYLEGIVNLDGLTGIYNHRYFQEFLDKELSRSNRLGNKLCLVLADIDNFKKFNDFYGHQAGDYVLKEFAGRCNSMIREYDLSARYGGEEFVFVLPETTIEDALIVAEKIRAEIEQHKFEYDGDDYRVTSSFGVAQFDGNDNGRRITKTVLIERADQALYSAKKKGRNRVEAYAEKTGWFGKAK</sequence>
<dbReference type="InterPro" id="IPR000160">
    <property type="entry name" value="GGDEF_dom"/>
</dbReference>
<evidence type="ECO:0000256" key="1">
    <source>
        <dbReference type="ARBA" id="ARBA00012528"/>
    </source>
</evidence>
<dbReference type="Gene3D" id="1.10.3210.10">
    <property type="entry name" value="Hypothetical protein af1432"/>
    <property type="match status" value="1"/>
</dbReference>
<dbReference type="GO" id="GO:0052621">
    <property type="term" value="F:diguanylate cyclase activity"/>
    <property type="evidence" value="ECO:0007669"/>
    <property type="project" value="UniProtKB-EC"/>
</dbReference>
<dbReference type="SUPFAM" id="SSF109604">
    <property type="entry name" value="HD-domain/PDEase-like"/>
    <property type="match status" value="1"/>
</dbReference>
<dbReference type="EMBL" id="JACWUN010000020">
    <property type="protein sequence ID" value="MBD1401740.1"/>
    <property type="molecule type" value="Genomic_DNA"/>
</dbReference>
<protein>
    <recommendedName>
        <fullName evidence="1">diguanylate cyclase</fullName>
        <ecNumber evidence="1">2.7.7.65</ecNumber>
    </recommendedName>
</protein>
<dbReference type="Gene3D" id="3.30.70.270">
    <property type="match status" value="1"/>
</dbReference>
<keyword evidence="3" id="KW-0175">Coiled coil</keyword>
<dbReference type="NCBIfam" id="TIGR00254">
    <property type="entry name" value="GGDEF"/>
    <property type="match status" value="1"/>
</dbReference>
<evidence type="ECO:0000256" key="2">
    <source>
        <dbReference type="ARBA" id="ARBA00034247"/>
    </source>
</evidence>